<dbReference type="GO" id="GO:0000145">
    <property type="term" value="C:exocyst"/>
    <property type="evidence" value="ECO:0007669"/>
    <property type="project" value="InterPro"/>
</dbReference>
<gene>
    <name evidence="7" type="ORF">SLS62_002910</name>
</gene>
<evidence type="ECO:0000256" key="2">
    <source>
        <dbReference type="ARBA" id="ARBA00022448"/>
    </source>
</evidence>
<keyword evidence="4" id="KW-0175">Coiled coil</keyword>
<evidence type="ECO:0000256" key="3">
    <source>
        <dbReference type="ARBA" id="ARBA00022483"/>
    </source>
</evidence>
<dbReference type="GO" id="GO:0006893">
    <property type="term" value="P:Golgi to plasma membrane transport"/>
    <property type="evidence" value="ECO:0007669"/>
    <property type="project" value="TreeGrafter"/>
</dbReference>
<comment type="caution">
    <text evidence="7">The sequence shown here is derived from an EMBL/GenBank/DDBJ whole genome shotgun (WGS) entry which is preliminary data.</text>
</comment>
<dbReference type="GO" id="GO:0006887">
    <property type="term" value="P:exocytosis"/>
    <property type="evidence" value="ECO:0007669"/>
    <property type="project" value="UniProtKB-KW"/>
</dbReference>
<feature type="compositionally biased region" description="Basic and acidic residues" evidence="5">
    <location>
        <begin position="535"/>
        <end position="546"/>
    </location>
</feature>
<feature type="compositionally biased region" description="Gly residues" evidence="5">
    <location>
        <begin position="332"/>
        <end position="342"/>
    </location>
</feature>
<feature type="compositionally biased region" description="Polar residues" evidence="5">
    <location>
        <begin position="183"/>
        <end position="196"/>
    </location>
</feature>
<dbReference type="PANTHER" id="PTHR16092">
    <property type="entry name" value="SEC3/SYNTAXIN-RELATED"/>
    <property type="match status" value="1"/>
</dbReference>
<feature type="compositionally biased region" description="Pro residues" evidence="5">
    <location>
        <begin position="556"/>
        <end position="572"/>
    </location>
</feature>
<feature type="compositionally biased region" description="Polar residues" evidence="5">
    <location>
        <begin position="592"/>
        <end position="605"/>
    </location>
</feature>
<feature type="region of interest" description="Disordered" evidence="5">
    <location>
        <begin position="1"/>
        <end position="24"/>
    </location>
</feature>
<dbReference type="GO" id="GO:0005886">
    <property type="term" value="C:plasma membrane"/>
    <property type="evidence" value="ECO:0007669"/>
    <property type="project" value="TreeGrafter"/>
</dbReference>
<feature type="compositionally biased region" description="Acidic residues" evidence="5">
    <location>
        <begin position="486"/>
        <end position="495"/>
    </location>
</feature>
<feature type="compositionally biased region" description="Polar residues" evidence="5">
    <location>
        <begin position="217"/>
        <end position="230"/>
    </location>
</feature>
<reference evidence="7 8" key="1">
    <citation type="submission" date="2024-02" db="EMBL/GenBank/DDBJ databases">
        <title>De novo assembly and annotation of 12 fungi associated with fruit tree decline syndrome in Ontario, Canada.</title>
        <authorList>
            <person name="Sulman M."/>
            <person name="Ellouze W."/>
            <person name="Ilyukhin E."/>
        </authorList>
    </citation>
    <scope>NUCLEOTIDE SEQUENCE [LARGE SCALE GENOMIC DNA]</scope>
    <source>
        <strain evidence="7 8">M11/M66-122</strain>
    </source>
</reference>
<evidence type="ECO:0000313" key="7">
    <source>
        <dbReference type="EMBL" id="KAK7755095.1"/>
    </source>
</evidence>
<dbReference type="InterPro" id="IPR028258">
    <property type="entry name" value="Sec3-PIP2_bind"/>
</dbReference>
<protein>
    <recommendedName>
        <fullName evidence="6">Exocyst complex component Sec3 PIP2-binding N-terminal domain-containing protein</fullName>
    </recommendedName>
</protein>
<dbReference type="PANTHER" id="PTHR16092:SF14">
    <property type="entry name" value="EXOCYST COMPLEX COMPONENT 1 ISOFORM X1"/>
    <property type="match status" value="1"/>
</dbReference>
<dbReference type="SMART" id="SM01313">
    <property type="entry name" value="Sec3-PIP2_bind"/>
    <property type="match status" value="1"/>
</dbReference>
<dbReference type="InterPro" id="IPR048628">
    <property type="entry name" value="Sec3_C"/>
</dbReference>
<dbReference type="Pfam" id="PF15277">
    <property type="entry name" value="Sec3-PIP2_bind"/>
    <property type="match status" value="1"/>
</dbReference>
<evidence type="ECO:0000259" key="6">
    <source>
        <dbReference type="SMART" id="SM01313"/>
    </source>
</evidence>
<feature type="region of interest" description="Disordered" evidence="5">
    <location>
        <begin position="158"/>
        <end position="506"/>
    </location>
</feature>
<keyword evidence="8" id="KW-1185">Reference proteome</keyword>
<sequence>MDPRQNGGPSYGREMSRAEKFEEEKRRIVDSCFNKKDARGSQAEKPRIIIVAVRKSGRVRIHKSKENANGTFSIGKTWDLNDLTAIESFTASNVDPQKRENAGDTGFIVHIGKPYYWQTRADKEKKFFVASLVKIYGKYTGGSVPELVGFDPREMEQILGSRRPPPSRPPANDTTPPPRQGLATMSSQSNLRSNGSPGEIRAYQPPPSMRSLAPPNGASSPSSIDSSRMGSQPAPLRRLAPNNASQDSVAASISTTRSDDTGMRRPASRGNDTGSRPPTRSRGGDAGSRPPRVRTEEAGSVPPRSRGGDTGSRPPTRSRGNDTEVVPPRSRGGPGGSGGFGGKLDDNPNIPPQLDLPDRKRPPMDPARPQGMTDNDLVPAPLMSPAFRREPPPRSSDRMSPRKPPPGQRSETSLVKEAPPPSPFALPQPRVSEPALATPEPPLESTPEPKTELRSTPGSIIPPSADASVYGTPIATDASPPPAETPTEDPVEEEDTRPGLGPMIKPKAQRDIAGTLWKAASAAAAFKPRPGGAGERLRELTKKASNEPDGITGVVPAPPRPIPAPEPTPPVEPLKLKEPEDPHAVPEVKVTVPNSSRPSSLQVSANEAKRKSLEPPQKEDKAEELIVTGNDAKYLAALGIDMSSLAETTPQFAGWLDHFGWVPGEKMRTRNVEEMRVDIERELNKAQAGGWIARFKEEDERVDAIKKGLDVAISECEELDNLLTLYSVELSTLSDDIAYIEAQGQGLQVQAANQKLLRRELESLLDTCAITSDDLHALAHAPIETYSGLEEAESTLVVLYKAMRKIDPSMAGSAPRTSEDGSTSDRQAGLNPDYGKMRIVQEKKEMYLSENATFLQRFQTFMGQQFNKAAQDTKAAMDGALSKKVDPQNHEVGRANLWRYSPLVLYTREMDLAGWNRLLQTYQERNLPLYKTEFKHVMDAWKRNARKPTGEEIDLLFTSLQEKKEESTITAARKLTVKRSQTLARTLRSPLGDSKTSLDKNPENGSHPYEVFAAIVDDLLPLVEIEQNFIIDFFHATTLETSDFPDLVGTTKPRDRRGGDLRRHRLMEPDRELARRVTKAMEVIFQFLEQDLQNFIAWVLMQDPLQGVGVLATLERKHVEMTQSNQDFLNNILQKLHSSLESRFSRFVEDQIRAIEETKVKIKKRKGVISFVRIFPNFSAAVENMLVGVDTNSAVRRTVDGEYNRIIRSMFDSLKFIARENPGTLTGSGADPEDKEALNYHILLIENMNHFLEDVDTHGLEVLEDWKESATSELAEHMGLYLNAIMRRPLGKLLEYLENIEAQLASGKSPAAIAAQPSNAKSAFNKVLSQFDAREARKGVESLRKRVEKHFGDADDPTLSHKLVNRVLKECERFYAEVEVRVSTITATVYGGDVLFEWPRADIKSAFANTGR</sequence>
<feature type="compositionally biased region" description="Basic and acidic residues" evidence="5">
    <location>
        <begin position="387"/>
        <end position="400"/>
    </location>
</feature>
<comment type="similarity">
    <text evidence="1">Belongs to the SEC3 family.</text>
</comment>
<feature type="compositionally biased region" description="Polar residues" evidence="5">
    <location>
        <begin position="242"/>
        <end position="256"/>
    </location>
</feature>
<dbReference type="Pfam" id="PF20654">
    <property type="entry name" value="Sec3_C-term"/>
    <property type="match status" value="1"/>
</dbReference>
<evidence type="ECO:0000256" key="4">
    <source>
        <dbReference type="ARBA" id="ARBA00023054"/>
    </source>
</evidence>
<proteinExistence type="inferred from homology"/>
<keyword evidence="2" id="KW-0813">Transport</keyword>
<feature type="domain" description="Exocyst complex component Sec3 PIP2-binding N-terminal" evidence="6">
    <location>
        <begin position="42"/>
        <end position="139"/>
    </location>
</feature>
<evidence type="ECO:0000256" key="5">
    <source>
        <dbReference type="SAM" id="MobiDB-lite"/>
    </source>
</evidence>
<dbReference type="CDD" id="cd13315">
    <property type="entry name" value="PH_Sec3"/>
    <property type="match status" value="1"/>
</dbReference>
<feature type="compositionally biased region" description="Basic and acidic residues" evidence="5">
    <location>
        <begin position="14"/>
        <end position="24"/>
    </location>
</feature>
<dbReference type="Proteomes" id="UP001320420">
    <property type="component" value="Unassembled WGS sequence"/>
</dbReference>
<dbReference type="Gene3D" id="2.30.29.90">
    <property type="match status" value="1"/>
</dbReference>
<feature type="compositionally biased region" description="Low complexity" evidence="5">
    <location>
        <begin position="427"/>
        <end position="438"/>
    </location>
</feature>
<feature type="region of interest" description="Disordered" evidence="5">
    <location>
        <begin position="809"/>
        <end position="834"/>
    </location>
</feature>
<feature type="compositionally biased region" description="Basic and acidic residues" evidence="5">
    <location>
        <begin position="607"/>
        <end position="621"/>
    </location>
</feature>
<feature type="region of interest" description="Disordered" evidence="5">
    <location>
        <begin position="522"/>
        <end position="621"/>
    </location>
</feature>
<evidence type="ECO:0000256" key="1">
    <source>
        <dbReference type="ARBA" id="ARBA00006518"/>
    </source>
</evidence>
<keyword evidence="3" id="KW-0268">Exocytosis</keyword>
<evidence type="ECO:0000313" key="8">
    <source>
        <dbReference type="Proteomes" id="UP001320420"/>
    </source>
</evidence>
<dbReference type="GO" id="GO:0005546">
    <property type="term" value="F:phosphatidylinositol-4,5-bisphosphate binding"/>
    <property type="evidence" value="ECO:0007669"/>
    <property type="project" value="TreeGrafter"/>
</dbReference>
<dbReference type="InterPro" id="IPR019160">
    <property type="entry name" value="Sec3_CC"/>
</dbReference>
<accession>A0AAN9UZD3</accession>
<organism evidence="7 8">
    <name type="scientific">Diatrype stigma</name>
    <dbReference type="NCBI Taxonomy" id="117547"/>
    <lineage>
        <taxon>Eukaryota</taxon>
        <taxon>Fungi</taxon>
        <taxon>Dikarya</taxon>
        <taxon>Ascomycota</taxon>
        <taxon>Pezizomycotina</taxon>
        <taxon>Sordariomycetes</taxon>
        <taxon>Xylariomycetidae</taxon>
        <taxon>Xylariales</taxon>
        <taxon>Diatrypaceae</taxon>
        <taxon>Diatrype</taxon>
    </lineage>
</organism>
<dbReference type="EMBL" id="JAKJXP020000015">
    <property type="protein sequence ID" value="KAK7755095.1"/>
    <property type="molecule type" value="Genomic_DNA"/>
</dbReference>
<feature type="compositionally biased region" description="Basic and acidic residues" evidence="5">
    <location>
        <begin position="574"/>
        <end position="586"/>
    </location>
</feature>
<name>A0AAN9UZD3_9PEZI</name>
<feature type="compositionally biased region" description="Pro residues" evidence="5">
    <location>
        <begin position="163"/>
        <end position="179"/>
    </location>
</feature>
<dbReference type="Pfam" id="PF09763">
    <property type="entry name" value="Sec3_CC"/>
    <property type="match status" value="1"/>
</dbReference>